<evidence type="ECO:0000313" key="2">
    <source>
        <dbReference type="Proteomes" id="UP001177595"/>
    </source>
</evidence>
<reference evidence="1" key="1">
    <citation type="submission" date="2023-04" db="EMBL/GenBank/DDBJ databases">
        <title>Genome dynamics across the evolutionary transition to endosymbiosis.</title>
        <authorList>
            <person name="Siozios S."/>
            <person name="Nadal-Jimenez P."/>
            <person name="Azagi T."/>
            <person name="Sprong H."/>
            <person name="Frost C.L."/>
            <person name="Parratt S.R."/>
            <person name="Taylor G."/>
            <person name="Brettell L."/>
            <person name="Lew K.C."/>
            <person name="Croft L."/>
            <person name="King K.C."/>
            <person name="Brockhurst M.A."/>
            <person name="Hypsa V."/>
            <person name="Novakova E."/>
            <person name="Darby A.C."/>
            <person name="Hurst G.D.D."/>
        </authorList>
    </citation>
    <scope>NUCLEOTIDE SEQUENCE</scope>
    <source>
        <strain evidence="1">APv</strain>
    </source>
</reference>
<gene>
    <name evidence="1" type="ORF">QE210_13110</name>
</gene>
<dbReference type="EMBL" id="CP123504">
    <property type="protein sequence ID" value="WGM00785.1"/>
    <property type="molecule type" value="Genomic_DNA"/>
</dbReference>
<sequence length="63" mass="6816">MPVNIIYSAIPTTKNSHGVEKRAIGKSIFLNQANGTPISLAPGLPNLEQQFAEMGIVDLRTHD</sequence>
<proteinExistence type="predicted"/>
<dbReference type="AlphaFoldDB" id="A0AA95K552"/>
<organism evidence="1 2">
    <name type="scientific">Arsenophonus nasoniae</name>
    <name type="common">son-killer infecting Nasonia vitripennis</name>
    <dbReference type="NCBI Taxonomy" id="638"/>
    <lineage>
        <taxon>Bacteria</taxon>
        <taxon>Pseudomonadati</taxon>
        <taxon>Pseudomonadota</taxon>
        <taxon>Gammaproteobacteria</taxon>
        <taxon>Enterobacterales</taxon>
        <taxon>Morganellaceae</taxon>
        <taxon>Arsenophonus</taxon>
    </lineage>
</organism>
<protein>
    <submittedName>
        <fullName evidence="1">Uncharacterized protein</fullName>
    </submittedName>
</protein>
<evidence type="ECO:0000313" key="1">
    <source>
        <dbReference type="EMBL" id="WGM00785.1"/>
    </source>
</evidence>
<dbReference type="RefSeq" id="WP_280624333.1">
    <property type="nucleotide sequence ID" value="NZ_CP123504.1"/>
</dbReference>
<name>A0AA95K552_9GAMM</name>
<accession>A0AA95K552</accession>
<dbReference type="Proteomes" id="UP001177595">
    <property type="component" value="Chromosome"/>
</dbReference>